<gene>
    <name evidence="1" type="ORF">FOVG_18817</name>
    <name evidence="2" type="ORF">FOVG_18818</name>
</gene>
<accession>W9NG73</accession>
<proteinExistence type="predicted"/>
<dbReference type="AlphaFoldDB" id="W9NG73"/>
<protein>
    <submittedName>
        <fullName evidence="1">Uncharacterized protein</fullName>
    </submittedName>
</protein>
<dbReference type="HOGENOM" id="CLU_3351121_0_0_1"/>
<reference evidence="1" key="1">
    <citation type="submission" date="2011-10" db="EMBL/GenBank/DDBJ databases">
        <title>The Genome Sequence of Fusarium oxysporum HDV247.</title>
        <authorList>
            <consortium name="The Broad Institute Genome Sequencing Platform"/>
            <person name="Ma L.-J."/>
            <person name="Gale L.R."/>
            <person name="Schwartz D.C."/>
            <person name="Zhou S."/>
            <person name="Corby-Kistler H."/>
            <person name="Young S.K."/>
            <person name="Zeng Q."/>
            <person name="Gargeya S."/>
            <person name="Fitzgerald M."/>
            <person name="Haas B."/>
            <person name="Abouelleil A."/>
            <person name="Alvarado L."/>
            <person name="Arachchi H.M."/>
            <person name="Berlin A."/>
            <person name="Brown A."/>
            <person name="Chapman S.B."/>
            <person name="Chen Z."/>
            <person name="Dunbar C."/>
            <person name="Freedman E."/>
            <person name="Gearin G."/>
            <person name="Goldberg J."/>
            <person name="Griggs A."/>
            <person name="Gujja S."/>
            <person name="Heiman D."/>
            <person name="Howarth C."/>
            <person name="Larson L."/>
            <person name="Lui A."/>
            <person name="MacDonald P.J.P."/>
            <person name="Montmayeur A."/>
            <person name="Murphy C."/>
            <person name="Neiman D."/>
            <person name="Pearson M."/>
            <person name="Priest M."/>
            <person name="Roberts A."/>
            <person name="Saif S."/>
            <person name="Shea T."/>
            <person name="Shenoy N."/>
            <person name="Sisk P."/>
            <person name="Stolte C."/>
            <person name="Sykes S."/>
            <person name="Wortman J."/>
            <person name="Nusbaum C."/>
            <person name="Birren B."/>
        </authorList>
    </citation>
    <scope>NUCLEOTIDE SEQUENCE [LARGE SCALE GENOMIC DNA]</scope>
    <source>
        <strain evidence="1">HDV247</strain>
    </source>
</reference>
<organism evidence="1">
    <name type="scientific">Fusarium oxysporum f. sp. pisi HDV247</name>
    <dbReference type="NCBI Taxonomy" id="1080344"/>
    <lineage>
        <taxon>Eukaryota</taxon>
        <taxon>Fungi</taxon>
        <taxon>Dikarya</taxon>
        <taxon>Ascomycota</taxon>
        <taxon>Pezizomycotina</taxon>
        <taxon>Sordariomycetes</taxon>
        <taxon>Hypocreomycetidae</taxon>
        <taxon>Hypocreales</taxon>
        <taxon>Nectriaceae</taxon>
        <taxon>Fusarium</taxon>
        <taxon>Fusarium oxysporum species complex</taxon>
    </lineage>
</organism>
<dbReference type="Proteomes" id="UP000030751">
    <property type="component" value="Unassembled WGS sequence"/>
</dbReference>
<sequence>MSFNLRHFVLPWFLESGDIFMRALVYENLFEWLFVFV</sequence>
<name>W9NG73_FUSOX</name>
<evidence type="ECO:0000313" key="1">
    <source>
        <dbReference type="EMBL" id="EXA29736.1"/>
    </source>
</evidence>
<evidence type="ECO:0000313" key="2">
    <source>
        <dbReference type="EMBL" id="EXA29737.1"/>
    </source>
</evidence>
<reference evidence="1" key="2">
    <citation type="submission" date="2012-05" db="EMBL/GenBank/DDBJ databases">
        <title>Annotation of the Genome Sequence of Fusarium oxysporum HDV247.</title>
        <authorList>
            <consortium name="The Broad Institute Genomics Platform"/>
            <person name="Ma L.-J."/>
            <person name="Corby-Kistler H."/>
            <person name="Broz K."/>
            <person name="Gale L.R."/>
            <person name="Jonkers W."/>
            <person name="O'Donnell K."/>
            <person name="Ploetz R."/>
            <person name="Steinberg C."/>
            <person name="Schwartz D.C."/>
            <person name="VanEtten H."/>
            <person name="Zhou S."/>
            <person name="Young S.K."/>
            <person name="Zeng Q."/>
            <person name="Gargeya S."/>
            <person name="Fitzgerald M."/>
            <person name="Abouelleil A."/>
            <person name="Alvarado L."/>
            <person name="Chapman S.B."/>
            <person name="Gainer-Dewar J."/>
            <person name="Goldberg J."/>
            <person name="Griggs A."/>
            <person name="Gujja S."/>
            <person name="Hansen M."/>
            <person name="Howarth C."/>
            <person name="Imamovic A."/>
            <person name="Ireland A."/>
            <person name="Larimer J."/>
            <person name="McCowan C."/>
            <person name="Murphy C."/>
            <person name="Pearson M."/>
            <person name="Poon T.W."/>
            <person name="Priest M."/>
            <person name="Roberts A."/>
            <person name="Saif S."/>
            <person name="Shea T."/>
            <person name="Sykes S."/>
            <person name="Wortman J."/>
            <person name="Nusbaum C."/>
            <person name="Birren B."/>
        </authorList>
    </citation>
    <scope>NUCLEOTIDE SEQUENCE</scope>
    <source>
        <strain evidence="1">HDV247</strain>
    </source>
</reference>
<dbReference type="EMBL" id="JH651087">
    <property type="protein sequence ID" value="EXA29736.1"/>
    <property type="molecule type" value="Genomic_DNA"/>
</dbReference>
<dbReference type="EMBL" id="JH651087">
    <property type="protein sequence ID" value="EXA29737.1"/>
    <property type="molecule type" value="Genomic_DNA"/>
</dbReference>